<keyword evidence="3" id="KW-1185">Reference proteome</keyword>
<reference evidence="2" key="1">
    <citation type="submission" date="2019-12" db="EMBL/GenBank/DDBJ databases">
        <authorList>
            <person name="Scholes J."/>
        </authorList>
    </citation>
    <scope>NUCLEOTIDE SEQUENCE</scope>
</reference>
<organism evidence="2 3">
    <name type="scientific">Striga hermonthica</name>
    <name type="common">Purple witchweed</name>
    <name type="synonym">Buchnera hermonthica</name>
    <dbReference type="NCBI Taxonomy" id="68872"/>
    <lineage>
        <taxon>Eukaryota</taxon>
        <taxon>Viridiplantae</taxon>
        <taxon>Streptophyta</taxon>
        <taxon>Embryophyta</taxon>
        <taxon>Tracheophyta</taxon>
        <taxon>Spermatophyta</taxon>
        <taxon>Magnoliopsida</taxon>
        <taxon>eudicotyledons</taxon>
        <taxon>Gunneridae</taxon>
        <taxon>Pentapetalae</taxon>
        <taxon>asterids</taxon>
        <taxon>lamiids</taxon>
        <taxon>Lamiales</taxon>
        <taxon>Orobanchaceae</taxon>
        <taxon>Buchnereae</taxon>
        <taxon>Striga</taxon>
    </lineage>
</organism>
<dbReference type="OrthoDB" id="913477at2759"/>
<comment type="caution">
    <text evidence="2">The sequence shown here is derived from an EMBL/GenBank/DDBJ whole genome shotgun (WGS) entry which is preliminary data.</text>
</comment>
<dbReference type="Pfam" id="PF13966">
    <property type="entry name" value="zf-RVT"/>
    <property type="match status" value="1"/>
</dbReference>
<keyword evidence="2" id="KW-0808">Transferase</keyword>
<proteinExistence type="predicted"/>
<protein>
    <submittedName>
        <fullName evidence="2">Polynucleotidyl transferase- ribonuclease H-like superfamily protein</fullName>
    </submittedName>
</protein>
<name>A0A9N7RDA3_STRHE</name>
<dbReference type="EMBL" id="CACSLK010024123">
    <property type="protein sequence ID" value="CAA0822774.1"/>
    <property type="molecule type" value="Genomic_DNA"/>
</dbReference>
<dbReference type="AlphaFoldDB" id="A0A9N7RDA3"/>
<evidence type="ECO:0000259" key="1">
    <source>
        <dbReference type="Pfam" id="PF13966"/>
    </source>
</evidence>
<evidence type="ECO:0000313" key="2">
    <source>
        <dbReference type="EMBL" id="CAA0822774.1"/>
    </source>
</evidence>
<feature type="domain" description="Reverse transcriptase zinc-binding" evidence="1">
    <location>
        <begin position="121"/>
        <end position="207"/>
    </location>
</feature>
<accession>A0A9N7RDA3</accession>
<evidence type="ECO:0000313" key="3">
    <source>
        <dbReference type="Proteomes" id="UP001153555"/>
    </source>
</evidence>
<dbReference type="Proteomes" id="UP001153555">
    <property type="component" value="Unassembled WGS sequence"/>
</dbReference>
<dbReference type="InterPro" id="IPR026960">
    <property type="entry name" value="RVT-Znf"/>
</dbReference>
<gene>
    <name evidence="2" type="ORF">SHERM_20119</name>
</gene>
<dbReference type="GO" id="GO:0016740">
    <property type="term" value="F:transferase activity"/>
    <property type="evidence" value="ECO:0007669"/>
    <property type="project" value="UniProtKB-KW"/>
</dbReference>
<sequence>MDANFEFPKGSAILRAVSNVWPLVVRGVRWSIGDGTTARFWRDIWTHSPRLLLCDALGPIPEHQLEWKVCDYVDEAGRWKWNLFGHLVSASSLLRLAATLPPSGMAGPDTMYWGFSENGLFTTKSAYASLLPYSPTRDRAGWRAIWKWTGPQRVRQFLWLAAQEKLLTNVERHRRHITRSTLCPLCEQFPESTLHCLRDCVGAKQIWMTLIPTKNHSAFFSMPLRDWIVQNLQNGLSISVVAWETIFGVTVWQIWKGRNDKILSDMEFIVSNKIRDVLSFVHGIQLTRSIEHHLGGFGAGRGVHLIRWTAPAMGTIKINTDGSLLTSSGMASAGGLARDADGRYQLYHVHHKNTNIVDQYTQLNQYPDVLSKCVTHKTSVRHRFDARLHLSNNSIGWTNFKYWPKAELGFRSRNSTAPPTSDAENP</sequence>